<sequence length="226" mass="24140">MNDPSAKRLVSPLSRPVNRGHGSRSSIWRKVALAASVAASLAATLATSLSASLFSPAALAAEAPLATGERHVLAANDCLPAPSGPVVLTVEGAVSCGNAGSLQAPRARFDLAMLEAMPSRVVATHTPWTQGRVSFSGPLLRELVARVSEDARGLKVRALNDFVAEIPLSDIEDFDVLLATRRDGERMPVRDLGPLFVLYPFDAHPELLNEQVRFRSVWQVTGLTLE</sequence>
<gene>
    <name evidence="2" type="ORF">Q4535_12430</name>
</gene>
<comment type="caution">
    <text evidence="2">The sequence shown here is derived from an EMBL/GenBank/DDBJ whole genome shotgun (WGS) entry which is preliminary data.</text>
</comment>
<protein>
    <submittedName>
        <fullName evidence="2">Oxidoreductase</fullName>
    </submittedName>
</protein>
<name>A0AAP4WW96_9GAMM</name>
<dbReference type="InterPro" id="IPR036374">
    <property type="entry name" value="OxRdtase_Mopterin-bd_sf"/>
</dbReference>
<organism evidence="2 3">
    <name type="scientific">Cobetia amphilecti</name>
    <dbReference type="NCBI Taxonomy" id="1055104"/>
    <lineage>
        <taxon>Bacteria</taxon>
        <taxon>Pseudomonadati</taxon>
        <taxon>Pseudomonadota</taxon>
        <taxon>Gammaproteobacteria</taxon>
        <taxon>Oceanospirillales</taxon>
        <taxon>Halomonadaceae</taxon>
        <taxon>Cobetia</taxon>
    </lineage>
</organism>
<dbReference type="AlphaFoldDB" id="A0AAP4WW96"/>
<proteinExistence type="predicted"/>
<dbReference type="RefSeq" id="WP_303594533.1">
    <property type="nucleotide sequence ID" value="NZ_JAUORK010000017.1"/>
</dbReference>
<reference evidence="2" key="1">
    <citation type="submission" date="2023-07" db="EMBL/GenBank/DDBJ databases">
        <title>Genome content predicts the carbon catabolic preferences of heterotrophic bacteria.</title>
        <authorList>
            <person name="Gralka M."/>
        </authorList>
    </citation>
    <scope>NUCLEOTIDE SEQUENCE</scope>
    <source>
        <strain evidence="2">C2R13</strain>
    </source>
</reference>
<dbReference type="EMBL" id="JAUORK010000017">
    <property type="protein sequence ID" value="MDO6672920.1"/>
    <property type="molecule type" value="Genomic_DNA"/>
</dbReference>
<dbReference type="Proteomes" id="UP001170481">
    <property type="component" value="Unassembled WGS sequence"/>
</dbReference>
<evidence type="ECO:0000313" key="2">
    <source>
        <dbReference type="EMBL" id="MDO6672920.1"/>
    </source>
</evidence>
<evidence type="ECO:0000256" key="1">
    <source>
        <dbReference type="SAM" id="MobiDB-lite"/>
    </source>
</evidence>
<accession>A0AAP4WW96</accession>
<evidence type="ECO:0000313" key="3">
    <source>
        <dbReference type="Proteomes" id="UP001170481"/>
    </source>
</evidence>
<dbReference type="Gene3D" id="3.90.420.10">
    <property type="entry name" value="Oxidoreductase, molybdopterin-binding domain"/>
    <property type="match status" value="1"/>
</dbReference>
<feature type="region of interest" description="Disordered" evidence="1">
    <location>
        <begin position="1"/>
        <end position="22"/>
    </location>
</feature>
<dbReference type="SUPFAM" id="SSF56524">
    <property type="entry name" value="Oxidoreductase molybdopterin-binding domain"/>
    <property type="match status" value="1"/>
</dbReference>